<dbReference type="NCBIfam" id="NF007628">
    <property type="entry name" value="PRK10290.1"/>
    <property type="match status" value="1"/>
</dbReference>
<name>A0ABU6DT97_9GAMM</name>
<reference evidence="4 5" key="1">
    <citation type="submission" date="2019-08" db="EMBL/GenBank/DDBJ databases">
        <title>Five species of Acinetobacter isolated from floral nectar and animal pollinators.</title>
        <authorList>
            <person name="Hendry T.A."/>
        </authorList>
    </citation>
    <scope>NUCLEOTIDE SEQUENCE [LARGE SCALE GENOMIC DNA]</scope>
    <source>
        <strain evidence="4 5">MD18.27</strain>
    </source>
</reference>
<evidence type="ECO:0000256" key="1">
    <source>
        <dbReference type="ARBA" id="ARBA00010457"/>
    </source>
</evidence>
<keyword evidence="2" id="KW-0479">Metal-binding</keyword>
<dbReference type="RefSeq" id="WP_195771688.1">
    <property type="nucleotide sequence ID" value="NZ_VTDN01000006.1"/>
</dbReference>
<keyword evidence="2" id="KW-0862">Zinc</keyword>
<dbReference type="Pfam" id="PF00080">
    <property type="entry name" value="Sod_Cu"/>
    <property type="match status" value="1"/>
</dbReference>
<keyword evidence="5" id="KW-1185">Reference proteome</keyword>
<accession>A0ABU6DT97</accession>
<protein>
    <recommendedName>
        <fullName evidence="2">Superoxide dismutase [Cu-Zn]</fullName>
        <ecNumber evidence="2">1.15.1.1</ecNumber>
    </recommendedName>
</protein>
<comment type="caution">
    <text evidence="4">The sequence shown here is derived from an EMBL/GenBank/DDBJ whole genome shotgun (WGS) entry which is preliminary data.</text>
</comment>
<comment type="cofactor">
    <cofactor evidence="2">
        <name>Cu cation</name>
        <dbReference type="ChEBI" id="CHEBI:23378"/>
    </cofactor>
    <text evidence="2">Binds 1 copper ion per subunit.</text>
</comment>
<dbReference type="InterPro" id="IPR018152">
    <property type="entry name" value="SOD_Cu/Zn_BS"/>
</dbReference>
<dbReference type="InterPro" id="IPR024134">
    <property type="entry name" value="SOD_Cu/Zn_/chaperone"/>
</dbReference>
<gene>
    <name evidence="4" type="ORF">I2F25_08460</name>
</gene>
<dbReference type="PROSITE" id="PS51257">
    <property type="entry name" value="PROKAR_LIPOPROTEIN"/>
    <property type="match status" value="1"/>
</dbReference>
<proteinExistence type="inferred from homology"/>
<comment type="similarity">
    <text evidence="1 2">Belongs to the Cu-Zn superoxide dismutase family.</text>
</comment>
<dbReference type="InterPro" id="IPR036423">
    <property type="entry name" value="SOD-like_Cu/Zn_dom_sf"/>
</dbReference>
<evidence type="ECO:0000256" key="2">
    <source>
        <dbReference type="RuleBase" id="RU000393"/>
    </source>
</evidence>
<dbReference type="PANTHER" id="PTHR10003">
    <property type="entry name" value="SUPEROXIDE DISMUTASE CU-ZN -RELATED"/>
    <property type="match status" value="1"/>
</dbReference>
<organism evidence="4 5">
    <name type="scientific">Acinetobacter pollinis</name>
    <dbReference type="NCBI Taxonomy" id="2605270"/>
    <lineage>
        <taxon>Bacteria</taxon>
        <taxon>Pseudomonadati</taxon>
        <taxon>Pseudomonadota</taxon>
        <taxon>Gammaproteobacteria</taxon>
        <taxon>Moraxellales</taxon>
        <taxon>Moraxellaceae</taxon>
        <taxon>Acinetobacter</taxon>
    </lineage>
</organism>
<comment type="function">
    <text evidence="2">Destroys radicals which are normally produced within the cells and which are toxic to biological systems.</text>
</comment>
<keyword evidence="2" id="KW-0560">Oxidoreductase</keyword>
<evidence type="ECO:0000259" key="3">
    <source>
        <dbReference type="Pfam" id="PF00080"/>
    </source>
</evidence>
<comment type="cofactor">
    <cofactor evidence="2">
        <name>Zn(2+)</name>
        <dbReference type="ChEBI" id="CHEBI:29105"/>
    </cofactor>
    <text evidence="2">Binds 1 zinc ion per subunit.</text>
</comment>
<comment type="catalytic activity">
    <reaction evidence="2">
        <text>2 superoxide + 2 H(+) = H2O2 + O2</text>
        <dbReference type="Rhea" id="RHEA:20696"/>
        <dbReference type="ChEBI" id="CHEBI:15378"/>
        <dbReference type="ChEBI" id="CHEBI:15379"/>
        <dbReference type="ChEBI" id="CHEBI:16240"/>
        <dbReference type="ChEBI" id="CHEBI:18421"/>
        <dbReference type="EC" id="1.15.1.1"/>
    </reaction>
</comment>
<dbReference type="SUPFAM" id="SSF49329">
    <property type="entry name" value="Cu,Zn superoxide dismutase-like"/>
    <property type="match status" value="1"/>
</dbReference>
<sequence>MKQLYKTVGLCFTSILIVTGCTTISSMHHHSTEKVTVYAVSAQGIGEKLGTVTLEDTSEGLKIQTNLEKIPSGPHGFHVHEYGSCQPVGKDGQVGAALAAGGHFNPNHAEHHGTPMTGHLGDLPLLTADADGNVKETNIAPRLKLADIRGHAIVVHSGGDNYSDTPKPLGGGGSRIACGVI</sequence>
<dbReference type="Proteomes" id="UP001339883">
    <property type="component" value="Unassembled WGS sequence"/>
</dbReference>
<evidence type="ECO:0000313" key="4">
    <source>
        <dbReference type="EMBL" id="MEB5477069.1"/>
    </source>
</evidence>
<dbReference type="CDD" id="cd00305">
    <property type="entry name" value="Cu-Zn_Superoxide_Dismutase"/>
    <property type="match status" value="1"/>
</dbReference>
<evidence type="ECO:0000313" key="5">
    <source>
        <dbReference type="Proteomes" id="UP001339883"/>
    </source>
</evidence>
<feature type="domain" description="Superoxide dismutase copper/zinc binding" evidence="3">
    <location>
        <begin position="50"/>
        <end position="181"/>
    </location>
</feature>
<dbReference type="Gene3D" id="2.60.40.200">
    <property type="entry name" value="Superoxide dismutase, copper/zinc binding domain"/>
    <property type="match status" value="1"/>
</dbReference>
<dbReference type="EMBL" id="VTDN01000006">
    <property type="protein sequence ID" value="MEB5477069.1"/>
    <property type="molecule type" value="Genomic_DNA"/>
</dbReference>
<dbReference type="EC" id="1.15.1.1" evidence="2"/>
<dbReference type="PROSITE" id="PS00332">
    <property type="entry name" value="SOD_CU_ZN_2"/>
    <property type="match status" value="1"/>
</dbReference>
<dbReference type="InterPro" id="IPR001424">
    <property type="entry name" value="SOD_Cu_Zn_dom"/>
</dbReference>
<keyword evidence="2" id="KW-0186">Copper</keyword>